<organism evidence="2 3">
    <name type="scientific">Mycobacterium paragordonae</name>
    <dbReference type="NCBI Taxonomy" id="1389713"/>
    <lineage>
        <taxon>Bacteria</taxon>
        <taxon>Bacillati</taxon>
        <taxon>Actinomycetota</taxon>
        <taxon>Actinomycetes</taxon>
        <taxon>Mycobacteriales</taxon>
        <taxon>Mycobacteriaceae</taxon>
        <taxon>Mycobacterium</taxon>
    </lineage>
</organism>
<evidence type="ECO:0000313" key="2">
    <source>
        <dbReference type="EMBL" id="GFG83308.1"/>
    </source>
</evidence>
<protein>
    <submittedName>
        <fullName evidence="2">Uncharacterized protein</fullName>
    </submittedName>
</protein>
<evidence type="ECO:0000256" key="1">
    <source>
        <dbReference type="SAM" id="MobiDB-lite"/>
    </source>
</evidence>
<feature type="region of interest" description="Disordered" evidence="1">
    <location>
        <begin position="38"/>
        <end position="57"/>
    </location>
</feature>
<name>A0ABQ1CFN9_9MYCO</name>
<dbReference type="Proteomes" id="UP000465240">
    <property type="component" value="Unassembled WGS sequence"/>
</dbReference>
<keyword evidence="3" id="KW-1185">Reference proteome</keyword>
<sequence length="57" mass="6145">MTYLVVVNTGPNGSLGGARMIRCATHIAIERRYLKGAETETASAHVNEEKGQAADER</sequence>
<comment type="caution">
    <text evidence="2">The sequence shown here is derived from an EMBL/GenBank/DDBJ whole genome shotgun (WGS) entry which is preliminary data.</text>
</comment>
<dbReference type="EMBL" id="BLKX01000005">
    <property type="protein sequence ID" value="GFG83308.1"/>
    <property type="molecule type" value="Genomic_DNA"/>
</dbReference>
<gene>
    <name evidence="2" type="ORF">MPRG_65840</name>
</gene>
<reference evidence="2 3" key="1">
    <citation type="journal article" date="2019" name="Emerg. Microbes Infect.">
        <title>Comprehensive subspecies identification of 175 nontuberculous mycobacteria species based on 7547 genomic profiles.</title>
        <authorList>
            <person name="Matsumoto Y."/>
            <person name="Kinjo T."/>
            <person name="Motooka D."/>
            <person name="Nabeya D."/>
            <person name="Jung N."/>
            <person name="Uechi K."/>
            <person name="Horii T."/>
            <person name="Iida T."/>
            <person name="Fujita J."/>
            <person name="Nakamura S."/>
        </authorList>
    </citation>
    <scope>NUCLEOTIDE SEQUENCE [LARGE SCALE GENOMIC DNA]</scope>
    <source>
        <strain evidence="2 3">JCM 18565</strain>
    </source>
</reference>
<proteinExistence type="predicted"/>
<evidence type="ECO:0000313" key="3">
    <source>
        <dbReference type="Proteomes" id="UP000465240"/>
    </source>
</evidence>
<accession>A0ABQ1CFN9</accession>
<feature type="compositionally biased region" description="Basic and acidic residues" evidence="1">
    <location>
        <begin position="46"/>
        <end position="57"/>
    </location>
</feature>